<dbReference type="EMBL" id="FOFU01000002">
    <property type="protein sequence ID" value="SEQ13918.1"/>
    <property type="molecule type" value="Genomic_DNA"/>
</dbReference>
<dbReference type="OrthoDB" id="9823308at2"/>
<gene>
    <name evidence="1" type="ORF">SAMN04487977_102609</name>
</gene>
<accession>A0A1H9DMI2</accession>
<sequence length="179" mass="20774">MAEKKSILQTIQDFTQKLEEFSQHNGVRIPQENSETQKLTRLQQHINQQDEEKRALLRSQFQEFAMPVTQDIEKDEEDLLKAYELFCQLKSLDEQSGDRQTHLKSLALSSPLCHKSEYAAEGSTRFALLRLWFLTTKPDAQFVPEITEDSNGSVALEFTDLDLWQPSSFEKEIMQAFDD</sequence>
<dbReference type="Proteomes" id="UP000182360">
    <property type="component" value="Unassembled WGS sequence"/>
</dbReference>
<evidence type="ECO:0000313" key="1">
    <source>
        <dbReference type="EMBL" id="SEQ13918.1"/>
    </source>
</evidence>
<proteinExistence type="predicted"/>
<protein>
    <submittedName>
        <fullName evidence="1">Uncharacterized protein</fullName>
    </submittedName>
</protein>
<dbReference type="AlphaFoldDB" id="A0A1H9DMI2"/>
<keyword evidence="2" id="KW-1185">Reference proteome</keyword>
<evidence type="ECO:0000313" key="2">
    <source>
        <dbReference type="Proteomes" id="UP000182360"/>
    </source>
</evidence>
<name>A0A1H9DMI2_9SPIR</name>
<dbReference type="RefSeq" id="WP_074641912.1">
    <property type="nucleotide sequence ID" value="NZ_FOFU01000002.1"/>
</dbReference>
<organism evidence="1 2">
    <name type="scientific">Treponema bryantii</name>
    <dbReference type="NCBI Taxonomy" id="163"/>
    <lineage>
        <taxon>Bacteria</taxon>
        <taxon>Pseudomonadati</taxon>
        <taxon>Spirochaetota</taxon>
        <taxon>Spirochaetia</taxon>
        <taxon>Spirochaetales</taxon>
        <taxon>Treponemataceae</taxon>
        <taxon>Treponema</taxon>
    </lineage>
</organism>
<reference evidence="1 2" key="1">
    <citation type="submission" date="2016-10" db="EMBL/GenBank/DDBJ databases">
        <authorList>
            <person name="de Groot N.N."/>
        </authorList>
    </citation>
    <scope>NUCLEOTIDE SEQUENCE [LARGE SCALE GENOMIC DNA]</scope>
    <source>
        <strain evidence="1 2">B25</strain>
    </source>
</reference>